<dbReference type="Proteomes" id="UP000663828">
    <property type="component" value="Unassembled WGS sequence"/>
</dbReference>
<comment type="caution">
    <text evidence="2">The sequence shown here is derived from an EMBL/GenBank/DDBJ whole genome shotgun (WGS) entry which is preliminary data.</text>
</comment>
<dbReference type="Proteomes" id="UP000663852">
    <property type="component" value="Unassembled WGS sequence"/>
</dbReference>
<proteinExistence type="predicted"/>
<dbReference type="EMBL" id="CAJNOJ010000006">
    <property type="protein sequence ID" value="CAF0753739.1"/>
    <property type="molecule type" value="Genomic_DNA"/>
</dbReference>
<dbReference type="AlphaFoldDB" id="A0A813PGC0"/>
<evidence type="ECO:0000313" key="3">
    <source>
        <dbReference type="EMBL" id="CAF0929354.1"/>
    </source>
</evidence>
<evidence type="ECO:0000313" key="4">
    <source>
        <dbReference type="Proteomes" id="UP000663828"/>
    </source>
</evidence>
<evidence type="ECO:0000313" key="2">
    <source>
        <dbReference type="EMBL" id="CAF0753739.1"/>
    </source>
</evidence>
<dbReference type="EMBL" id="CAJNOR010000489">
    <property type="protein sequence ID" value="CAF0929354.1"/>
    <property type="molecule type" value="Genomic_DNA"/>
</dbReference>
<reference evidence="2" key="1">
    <citation type="submission" date="2021-02" db="EMBL/GenBank/DDBJ databases">
        <authorList>
            <person name="Nowell W R."/>
        </authorList>
    </citation>
    <scope>NUCLEOTIDE SEQUENCE</scope>
</reference>
<name>A0A813PGC0_ADIRI</name>
<dbReference type="OrthoDB" id="10015405at2759"/>
<keyword evidence="4" id="KW-1185">Reference proteome</keyword>
<gene>
    <name evidence="2" type="ORF">EDS130_LOCUS2424</name>
    <name evidence="3" type="ORF">XAT740_LOCUS9486</name>
</gene>
<evidence type="ECO:0000313" key="5">
    <source>
        <dbReference type="Proteomes" id="UP000663852"/>
    </source>
</evidence>
<accession>A0A813PGC0</accession>
<feature type="region of interest" description="Disordered" evidence="1">
    <location>
        <begin position="1"/>
        <end position="25"/>
    </location>
</feature>
<organism evidence="2 5">
    <name type="scientific">Adineta ricciae</name>
    <name type="common">Rotifer</name>
    <dbReference type="NCBI Taxonomy" id="249248"/>
    <lineage>
        <taxon>Eukaryota</taxon>
        <taxon>Metazoa</taxon>
        <taxon>Spiralia</taxon>
        <taxon>Gnathifera</taxon>
        <taxon>Rotifera</taxon>
        <taxon>Eurotatoria</taxon>
        <taxon>Bdelloidea</taxon>
        <taxon>Adinetida</taxon>
        <taxon>Adinetidae</taxon>
        <taxon>Adineta</taxon>
    </lineage>
</organism>
<protein>
    <submittedName>
        <fullName evidence="2">Uncharacterized protein</fullName>
    </submittedName>
</protein>
<evidence type="ECO:0000256" key="1">
    <source>
        <dbReference type="SAM" id="MobiDB-lite"/>
    </source>
</evidence>
<sequence>MAPKKRRQVNNKENTDENATNGKLEPISIQPIINQNLEIFEDNYQKEHKHRESQIQEKLALVHREFEKYLQTHESQAKLARSLEQAITRLNHQQQTNNAAIPQCQELLNKTTDLMNTSALDSSRTKTYLVGELQMLPLGNGN</sequence>